<evidence type="ECO:0000259" key="7">
    <source>
        <dbReference type="PROSITE" id="PS51918"/>
    </source>
</evidence>
<keyword evidence="6" id="KW-0411">Iron-sulfur</keyword>
<dbReference type="SUPFAM" id="SSF102114">
    <property type="entry name" value="Radical SAM enzymes"/>
    <property type="match status" value="1"/>
</dbReference>
<organism evidence="8 9">
    <name type="scientific">Maledivibacter halophilus</name>
    <dbReference type="NCBI Taxonomy" id="36842"/>
    <lineage>
        <taxon>Bacteria</taxon>
        <taxon>Bacillati</taxon>
        <taxon>Bacillota</taxon>
        <taxon>Clostridia</taxon>
        <taxon>Peptostreptococcales</taxon>
        <taxon>Caminicellaceae</taxon>
        <taxon>Maledivibacter</taxon>
    </lineage>
</organism>
<dbReference type="InterPro" id="IPR007197">
    <property type="entry name" value="rSAM"/>
</dbReference>
<dbReference type="PANTHER" id="PTHR43306:SF1">
    <property type="entry name" value="7,8-DIHYDRO-6-HYDROXYMETHYLPTERIN DIMETHYLTRANSFERASE"/>
    <property type="match status" value="1"/>
</dbReference>
<keyword evidence="2" id="KW-0004">4Fe-4S</keyword>
<dbReference type="AlphaFoldDB" id="A0A1T5J619"/>
<dbReference type="RefSeq" id="WP_079489710.1">
    <property type="nucleotide sequence ID" value="NZ_FUZT01000002.1"/>
</dbReference>
<dbReference type="Gene3D" id="3.20.20.70">
    <property type="entry name" value="Aldolase class I"/>
    <property type="match status" value="1"/>
</dbReference>
<gene>
    <name evidence="8" type="ORF">SAMN02194393_00925</name>
</gene>
<dbReference type="SFLD" id="SFLDS00029">
    <property type="entry name" value="Radical_SAM"/>
    <property type="match status" value="1"/>
</dbReference>
<dbReference type="GO" id="GO:0032324">
    <property type="term" value="P:molybdopterin cofactor biosynthetic process"/>
    <property type="evidence" value="ECO:0007669"/>
    <property type="project" value="UniProtKB-ARBA"/>
</dbReference>
<dbReference type="GO" id="GO:0051539">
    <property type="term" value="F:4 iron, 4 sulfur cluster binding"/>
    <property type="evidence" value="ECO:0007669"/>
    <property type="project" value="UniProtKB-KW"/>
</dbReference>
<protein>
    <recommendedName>
        <fullName evidence="7">Radical SAM core domain-containing protein</fullName>
    </recommendedName>
</protein>
<keyword evidence="3" id="KW-0949">S-adenosyl-L-methionine</keyword>
<dbReference type="OrthoDB" id="9810775at2"/>
<dbReference type="PANTHER" id="PTHR43306">
    <property type="entry name" value="7,8-DIHYDRO-6-HYDROXYMETHYLPTERIN DIMETHYLTRANSFERASE"/>
    <property type="match status" value="1"/>
</dbReference>
<dbReference type="InterPro" id="IPR054698">
    <property type="entry name" value="rSAM_Se_TrsS"/>
</dbReference>
<evidence type="ECO:0000256" key="3">
    <source>
        <dbReference type="ARBA" id="ARBA00022691"/>
    </source>
</evidence>
<dbReference type="GO" id="GO:0046872">
    <property type="term" value="F:metal ion binding"/>
    <property type="evidence" value="ECO:0007669"/>
    <property type="project" value="UniProtKB-KW"/>
</dbReference>
<name>A0A1T5J619_9FIRM</name>
<sequence>MKKNEEIVFETESLCPVCLEKIPAYRVKKKDNIYLKKKCSSHGEFETLIWNGSPSMDTWIRKKIPSKPQKSFKEIDRGCPFDCGLCDDHRQHTCTALIEITQRCNLNCSFCFASSKKYNIREPSLDKIKFWYKRILEAGGPYNIQISGGEPTVRNDLEKIIEIGHDLGYEFIQLNTNGIRIGEDEEYVKSLKKAGLNSVFLQFDGTNDEIYKKLRGKNLIRTKIKAIENLDKYNIGIILVPTLVPGVNIGNIGEIIDFAIEHIPAVRGVHFQPVSYFGRYPAKTYENMRITIPYIIREIERQTKGIIKKESLKPPGCENSLCSFNGNYLYKGKKVLKPITDKTCCSGIQRAEEGSQKARNFVAKNWKLPEKRCKCSEDHLDKSMEFDEILNYLKTYNFSISGMAFQDVWNIDLDRLKDCCIHVVSNEGNLIPFCAYNLTDIKGNYLYRGKC</sequence>
<evidence type="ECO:0000256" key="2">
    <source>
        <dbReference type="ARBA" id="ARBA00022485"/>
    </source>
</evidence>
<dbReference type="STRING" id="36842.SAMN02194393_00925"/>
<reference evidence="8 9" key="1">
    <citation type="submission" date="2017-02" db="EMBL/GenBank/DDBJ databases">
        <authorList>
            <person name="Peterson S.W."/>
        </authorList>
    </citation>
    <scope>NUCLEOTIDE SEQUENCE [LARGE SCALE GENOMIC DNA]</scope>
    <source>
        <strain evidence="8 9">M1</strain>
    </source>
</reference>
<dbReference type="Pfam" id="PF04055">
    <property type="entry name" value="Radical_SAM"/>
    <property type="match status" value="1"/>
</dbReference>
<evidence type="ECO:0000256" key="6">
    <source>
        <dbReference type="ARBA" id="ARBA00023014"/>
    </source>
</evidence>
<dbReference type="InterPro" id="IPR056488">
    <property type="entry name" value="Zn_ribbon_HMPTM"/>
</dbReference>
<evidence type="ECO:0000256" key="1">
    <source>
        <dbReference type="ARBA" id="ARBA00001966"/>
    </source>
</evidence>
<evidence type="ECO:0000256" key="4">
    <source>
        <dbReference type="ARBA" id="ARBA00022723"/>
    </source>
</evidence>
<dbReference type="InterPro" id="IPR013785">
    <property type="entry name" value="Aldolase_TIM"/>
</dbReference>
<dbReference type="PROSITE" id="PS51918">
    <property type="entry name" value="RADICAL_SAM"/>
    <property type="match status" value="1"/>
</dbReference>
<evidence type="ECO:0000313" key="8">
    <source>
        <dbReference type="EMBL" id="SKC46683.1"/>
    </source>
</evidence>
<proteinExistence type="predicted"/>
<keyword evidence="5" id="KW-0408">Iron</keyword>
<comment type="cofactor">
    <cofactor evidence="1">
        <name>[4Fe-4S] cluster</name>
        <dbReference type="ChEBI" id="CHEBI:49883"/>
    </cofactor>
</comment>
<dbReference type="GO" id="GO:0003824">
    <property type="term" value="F:catalytic activity"/>
    <property type="evidence" value="ECO:0007669"/>
    <property type="project" value="InterPro"/>
</dbReference>
<dbReference type="InterPro" id="IPR058240">
    <property type="entry name" value="rSAM_sf"/>
</dbReference>
<dbReference type="Proteomes" id="UP000190285">
    <property type="component" value="Unassembled WGS sequence"/>
</dbReference>
<dbReference type="EMBL" id="FUZT01000002">
    <property type="protein sequence ID" value="SKC46683.1"/>
    <property type="molecule type" value="Genomic_DNA"/>
</dbReference>
<evidence type="ECO:0000256" key="5">
    <source>
        <dbReference type="ARBA" id="ARBA00023004"/>
    </source>
</evidence>
<dbReference type="Pfam" id="PF23545">
    <property type="entry name" value="Zn_ribbon_HMPTM"/>
    <property type="match status" value="1"/>
</dbReference>
<dbReference type="CDD" id="cd01335">
    <property type="entry name" value="Radical_SAM"/>
    <property type="match status" value="1"/>
</dbReference>
<evidence type="ECO:0000313" key="9">
    <source>
        <dbReference type="Proteomes" id="UP000190285"/>
    </source>
</evidence>
<dbReference type="InterPro" id="IPR000385">
    <property type="entry name" value="MoaA_NifB_PqqE_Fe-S-bd_CS"/>
</dbReference>
<keyword evidence="9" id="KW-1185">Reference proteome</keyword>
<keyword evidence="4" id="KW-0479">Metal-binding</keyword>
<dbReference type="PROSITE" id="PS01305">
    <property type="entry name" value="MOAA_NIFB_PQQE"/>
    <property type="match status" value="1"/>
</dbReference>
<dbReference type="NCBIfam" id="NF045646">
    <property type="entry name" value="rSAM_Se_TrsS"/>
    <property type="match status" value="1"/>
</dbReference>
<dbReference type="SMART" id="SM00729">
    <property type="entry name" value="Elp3"/>
    <property type="match status" value="1"/>
</dbReference>
<accession>A0A1T5J619</accession>
<feature type="domain" description="Radical SAM core" evidence="7">
    <location>
        <begin position="90"/>
        <end position="315"/>
    </location>
</feature>
<dbReference type="SFLD" id="SFLDG01100">
    <property type="entry name" value="methyltransferase_(Class_D)"/>
    <property type="match status" value="1"/>
</dbReference>
<dbReference type="SFLD" id="SFLDG01067">
    <property type="entry name" value="SPASM/twitch_domain_containing"/>
    <property type="match status" value="1"/>
</dbReference>
<dbReference type="InterPro" id="IPR034474">
    <property type="entry name" value="Methyltransferase_Class_D"/>
</dbReference>
<dbReference type="InterPro" id="IPR006638">
    <property type="entry name" value="Elp3/MiaA/NifB-like_rSAM"/>
</dbReference>